<dbReference type="EMBL" id="JAYGJQ010000001">
    <property type="protein sequence ID" value="MEA9356328.1"/>
    <property type="molecule type" value="Genomic_DNA"/>
</dbReference>
<keyword evidence="1" id="KW-0732">Signal</keyword>
<evidence type="ECO:0000256" key="1">
    <source>
        <dbReference type="SAM" id="SignalP"/>
    </source>
</evidence>
<sequence length="167" mass="18961">MKFINKNSLIILAMALTTSTSAFAFNFSLNYNRHNTALDAKCTDVSKQYKVKATIKNTYNLEERTERFKLQLSNSKKNLKQSREGGLYAAENGDNDLKLKLHLANKLDQVEPVGVYETTGDAVVTFKDNEGSLKTVNLTCTIKGDDMFYYSSLRESFDVYQFGYNDM</sequence>
<protein>
    <submittedName>
        <fullName evidence="2">Uncharacterized protein</fullName>
    </submittedName>
</protein>
<evidence type="ECO:0000313" key="3">
    <source>
        <dbReference type="Proteomes" id="UP001302274"/>
    </source>
</evidence>
<proteinExistence type="predicted"/>
<accession>A0ABU5VTF1</accession>
<feature type="signal peptide" evidence="1">
    <location>
        <begin position="1"/>
        <end position="24"/>
    </location>
</feature>
<name>A0ABU5VTF1_9BACT</name>
<organism evidence="2 3">
    <name type="scientific">Bacteriovorax antarcticus</name>
    <dbReference type="NCBI Taxonomy" id="3088717"/>
    <lineage>
        <taxon>Bacteria</taxon>
        <taxon>Pseudomonadati</taxon>
        <taxon>Bdellovibrionota</taxon>
        <taxon>Bacteriovoracia</taxon>
        <taxon>Bacteriovoracales</taxon>
        <taxon>Bacteriovoracaceae</taxon>
        <taxon>Bacteriovorax</taxon>
    </lineage>
</organism>
<gene>
    <name evidence="2" type="ORF">SHI21_08950</name>
</gene>
<dbReference type="RefSeq" id="WP_323576019.1">
    <property type="nucleotide sequence ID" value="NZ_JAYGJQ010000001.1"/>
</dbReference>
<keyword evidence="3" id="KW-1185">Reference proteome</keyword>
<reference evidence="2 3" key="1">
    <citation type="submission" date="2023-11" db="EMBL/GenBank/DDBJ databases">
        <title>A Novel Polar Bacteriovorax (B. antarcticus) Isolated from the Biocrust in Antarctica.</title>
        <authorList>
            <person name="Mun W."/>
            <person name="Choi S.Y."/>
            <person name="Mitchell R.J."/>
        </authorList>
    </citation>
    <scope>NUCLEOTIDE SEQUENCE [LARGE SCALE GENOMIC DNA]</scope>
    <source>
        <strain evidence="2 3">PP10</strain>
    </source>
</reference>
<dbReference type="Proteomes" id="UP001302274">
    <property type="component" value="Unassembled WGS sequence"/>
</dbReference>
<evidence type="ECO:0000313" key="2">
    <source>
        <dbReference type="EMBL" id="MEA9356328.1"/>
    </source>
</evidence>
<feature type="chain" id="PRO_5045765259" evidence="1">
    <location>
        <begin position="25"/>
        <end position="167"/>
    </location>
</feature>
<comment type="caution">
    <text evidence="2">The sequence shown here is derived from an EMBL/GenBank/DDBJ whole genome shotgun (WGS) entry which is preliminary data.</text>
</comment>